<accession>B2FIY3</accession>
<dbReference type="eggNOG" id="COG4675">
    <property type="taxonomic scope" value="Bacteria"/>
</dbReference>
<protein>
    <submittedName>
        <fullName evidence="2">Phage collar protein</fullName>
    </submittedName>
</protein>
<dbReference type="EnsemblBacteria" id="CAQ43912">
    <property type="protein sequence ID" value="CAQ43912"/>
    <property type="gene ID" value="Smlt0309"/>
</dbReference>
<dbReference type="KEGG" id="sml:Smlt0309"/>
<evidence type="ECO:0000259" key="1">
    <source>
        <dbReference type="Pfam" id="PF07484"/>
    </source>
</evidence>
<dbReference type="Pfam" id="PF07484">
    <property type="entry name" value="Collar"/>
    <property type="match status" value="1"/>
</dbReference>
<dbReference type="EMBL" id="AM743169">
    <property type="protein sequence ID" value="CAQ43912.1"/>
    <property type="molecule type" value="Genomic_DNA"/>
</dbReference>
<organism evidence="2 3">
    <name type="scientific">Stenotrophomonas maltophilia (strain K279a)</name>
    <dbReference type="NCBI Taxonomy" id="522373"/>
    <lineage>
        <taxon>Bacteria</taxon>
        <taxon>Pseudomonadati</taxon>
        <taxon>Pseudomonadota</taxon>
        <taxon>Gammaproteobacteria</taxon>
        <taxon>Lysobacterales</taxon>
        <taxon>Lysobacteraceae</taxon>
        <taxon>Stenotrophomonas</taxon>
        <taxon>Stenotrophomonas maltophilia group</taxon>
    </lineage>
</organism>
<dbReference type="InterPro" id="IPR037053">
    <property type="entry name" value="Phage_tail_collar_dom_sf"/>
</dbReference>
<dbReference type="RefSeq" id="WP_012478846.1">
    <property type="nucleotide sequence ID" value="NC_010943.1"/>
</dbReference>
<name>B2FIY3_STRMK</name>
<sequence length="410" mass="43268">MRLKFTTRGRAALVNAAHTGTKAVTVTQVGVTERAFTPDPNGGDLTLPGERKRLTTFGGKAVADDVVHLTVRDETTDSYQLRGIGLYLDDGTLLAVYGSDAVLLEKSTQAMMMLAIDWLMADMDAKQIQFGSTDFLNPPATVETQGVVELATDSEAIAGTDRQRALSPAAFRAGLNDRLGSGAPTLLTKTMLGRETAAEVRKDLGVKGAALKDEGTGNGLDADTVDGKHATDFAAKQHRHSIADITDLHSERLLPAGMVAHFPTGGPPPGWLRCNGADVSRTTYADLFAVIGTLFGSANDMTFRLPDLRGEFVRGWDDGRGVDGGRALGSLQAATEVLSSWGASAGGLVSGQYQYSLADFGVHTTNADSSRQVNNVGSGRLSRMDSINGGGLTLIGVRPRNVALLACIKY</sequence>
<reference evidence="2 3" key="1">
    <citation type="journal article" date="2008" name="Genome Biol.">
        <title>The complete genome, comparative and functional analysis of Stenotrophomonas maltophilia reveals an organism heavily shielded by drug resistance determinants.</title>
        <authorList>
            <person name="Crossman L.C."/>
            <person name="Gould V.C."/>
            <person name="Dow J.M."/>
            <person name="Vernikos G.S."/>
            <person name="Okazaki A."/>
            <person name="Sebaihia M."/>
            <person name="Saunders D."/>
            <person name="Arrowsmith C."/>
            <person name="Carver T."/>
            <person name="Peters N."/>
            <person name="Adlem E."/>
            <person name="Kerhornou A."/>
            <person name="Lord A."/>
            <person name="Murphy L."/>
            <person name="Seeger K."/>
            <person name="Squares R."/>
            <person name="Rutter S."/>
            <person name="Quail M.A."/>
            <person name="Rajandream M.A."/>
            <person name="Harris D."/>
            <person name="Churcher C."/>
            <person name="Bentley S.D."/>
            <person name="Parkhill J."/>
            <person name="Thomson N.R."/>
            <person name="Avison M.B."/>
        </authorList>
    </citation>
    <scope>NUCLEOTIDE SEQUENCE [LARGE SCALE GENOMIC DNA]</scope>
    <source>
        <strain evidence="2 3">K279a</strain>
    </source>
</reference>
<dbReference type="InterPro" id="IPR011083">
    <property type="entry name" value="Phage_tail_collar_dom"/>
</dbReference>
<evidence type="ECO:0000313" key="2">
    <source>
        <dbReference type="EMBL" id="CAQ43912.1"/>
    </source>
</evidence>
<gene>
    <name evidence="2" type="ordered locus">Smlt0309</name>
</gene>
<proteinExistence type="predicted"/>
<dbReference type="Proteomes" id="UP000008840">
    <property type="component" value="Chromosome"/>
</dbReference>
<dbReference type="SUPFAM" id="SSF88874">
    <property type="entry name" value="Receptor-binding domain of short tail fibre protein gp12"/>
    <property type="match status" value="1"/>
</dbReference>
<keyword evidence="3" id="KW-1185">Reference proteome</keyword>
<evidence type="ECO:0000313" key="3">
    <source>
        <dbReference type="Proteomes" id="UP000008840"/>
    </source>
</evidence>
<dbReference type="AlphaFoldDB" id="B2FIY3"/>
<feature type="domain" description="Phage tail collar" evidence="1">
    <location>
        <begin position="257"/>
        <end position="313"/>
    </location>
</feature>
<dbReference type="HOGENOM" id="CLU_670688_0_0_6"/>
<dbReference type="Gene3D" id="3.90.1340.10">
    <property type="entry name" value="Phage tail collar domain"/>
    <property type="match status" value="1"/>
</dbReference>